<protein>
    <recommendedName>
        <fullName evidence="11">Isopentenyl-diphosphate delta-isomerase</fullName>
        <shortName evidence="11">IPP isomerase</shortName>
        <ecNumber evidence="11">5.3.3.2</ecNumber>
    </recommendedName>
    <alternativeName>
        <fullName evidence="11">Isopentenyl diphosphate:dimethylallyl diphosphate isomerase</fullName>
    </alternativeName>
    <alternativeName>
        <fullName evidence="11">Isopentenyl pyrophosphate isomerase</fullName>
    </alternativeName>
    <alternativeName>
        <fullName evidence="11">Type 2 isopentenyl diphosphate isomerase</fullName>
        <shortName evidence="11">IDI-2</shortName>
    </alternativeName>
</protein>
<dbReference type="OrthoDB" id="9795032at2"/>
<evidence type="ECO:0000256" key="9">
    <source>
        <dbReference type="ARBA" id="ARBA00023235"/>
    </source>
</evidence>
<comment type="caution">
    <text evidence="13">The sequence shown here is derived from an EMBL/GenBank/DDBJ whole genome shotgun (WGS) entry which is preliminary data.</text>
</comment>
<feature type="binding site" evidence="11">
    <location>
        <position position="184"/>
    </location>
    <ligand>
        <name>FMN</name>
        <dbReference type="ChEBI" id="CHEBI:58210"/>
    </ligand>
</feature>
<evidence type="ECO:0000313" key="13">
    <source>
        <dbReference type="EMBL" id="GBG95092.1"/>
    </source>
</evidence>
<dbReference type="AlphaFoldDB" id="A0A401IU87"/>
<dbReference type="PANTHER" id="PTHR43665">
    <property type="entry name" value="ISOPENTENYL-DIPHOSPHATE DELTA-ISOMERASE"/>
    <property type="match status" value="1"/>
</dbReference>
<keyword evidence="4 11" id="KW-0288">FMN</keyword>
<dbReference type="CDD" id="cd02811">
    <property type="entry name" value="IDI-2_FMN"/>
    <property type="match status" value="1"/>
</dbReference>
<keyword evidence="2 11" id="KW-0963">Cytoplasm</keyword>
<dbReference type="EMBL" id="BFFP01000025">
    <property type="protein sequence ID" value="GBG95092.1"/>
    <property type="molecule type" value="Genomic_DNA"/>
</dbReference>
<dbReference type="InterPro" id="IPR000262">
    <property type="entry name" value="FMN-dep_DH"/>
</dbReference>
<dbReference type="PANTHER" id="PTHR43665:SF1">
    <property type="entry name" value="ISOPENTENYL-DIPHOSPHATE DELTA-ISOMERASE"/>
    <property type="match status" value="1"/>
</dbReference>
<dbReference type="SUPFAM" id="SSF51395">
    <property type="entry name" value="FMN-linked oxidoreductases"/>
    <property type="match status" value="1"/>
</dbReference>
<evidence type="ECO:0000256" key="8">
    <source>
        <dbReference type="ARBA" id="ARBA00023229"/>
    </source>
</evidence>
<proteinExistence type="inferred from homology"/>
<feature type="domain" description="FMN-dependent dehydrogenase" evidence="12">
    <location>
        <begin position="156"/>
        <end position="325"/>
    </location>
</feature>
<evidence type="ECO:0000256" key="6">
    <source>
        <dbReference type="ARBA" id="ARBA00022842"/>
    </source>
</evidence>
<name>A0A401IU87_9LACO</name>
<dbReference type="GO" id="GO:0000287">
    <property type="term" value="F:magnesium ion binding"/>
    <property type="evidence" value="ECO:0007669"/>
    <property type="project" value="UniProtKB-UniRule"/>
</dbReference>
<dbReference type="GO" id="GO:0005737">
    <property type="term" value="C:cytoplasm"/>
    <property type="evidence" value="ECO:0007669"/>
    <property type="project" value="UniProtKB-SubCell"/>
</dbReference>
<comment type="similarity">
    <text evidence="11">Belongs to the IPP isomerase type 2 family.</text>
</comment>
<comment type="caution">
    <text evidence="11">Lacks conserved residue(s) required for the propagation of feature annotation.</text>
</comment>
<evidence type="ECO:0000256" key="1">
    <source>
        <dbReference type="ARBA" id="ARBA00001917"/>
    </source>
</evidence>
<dbReference type="Proteomes" id="UP000286848">
    <property type="component" value="Unassembled WGS sequence"/>
</dbReference>
<evidence type="ECO:0000256" key="2">
    <source>
        <dbReference type="ARBA" id="ARBA00022490"/>
    </source>
</evidence>
<feature type="binding site" evidence="11">
    <location>
        <begin position="281"/>
        <end position="282"/>
    </location>
    <ligand>
        <name>FMN</name>
        <dbReference type="ChEBI" id="CHEBI:58210"/>
    </ligand>
</feature>
<keyword evidence="9 11" id="KW-0413">Isomerase</keyword>
<evidence type="ECO:0000313" key="14">
    <source>
        <dbReference type="Proteomes" id="UP000286848"/>
    </source>
</evidence>
<evidence type="ECO:0000256" key="3">
    <source>
        <dbReference type="ARBA" id="ARBA00022630"/>
    </source>
</evidence>
<dbReference type="PIRSF" id="PIRSF003314">
    <property type="entry name" value="IPP_isomerase"/>
    <property type="match status" value="1"/>
</dbReference>
<dbReference type="GO" id="GO:0016491">
    <property type="term" value="F:oxidoreductase activity"/>
    <property type="evidence" value="ECO:0007669"/>
    <property type="project" value="InterPro"/>
</dbReference>
<feature type="binding site" evidence="11">
    <location>
        <begin position="64"/>
        <end position="66"/>
    </location>
    <ligand>
        <name>FMN</name>
        <dbReference type="ChEBI" id="CHEBI:58210"/>
    </ligand>
</feature>
<keyword evidence="14" id="KW-1185">Reference proteome</keyword>
<accession>A0A401IU87</accession>
<comment type="cofactor">
    <cofactor evidence="11">
        <name>Mg(2+)</name>
        <dbReference type="ChEBI" id="CHEBI:18420"/>
    </cofactor>
</comment>
<feature type="binding site" evidence="11">
    <location>
        <position position="123"/>
    </location>
    <ligand>
        <name>FMN</name>
        <dbReference type="ChEBI" id="CHEBI:58210"/>
    </ligand>
</feature>
<feature type="binding site" evidence="11">
    <location>
        <begin position="7"/>
        <end position="8"/>
    </location>
    <ligand>
        <name>substrate</name>
    </ligand>
</feature>
<comment type="cofactor">
    <cofactor evidence="11">
        <name>NADPH</name>
        <dbReference type="ChEBI" id="CHEBI:57783"/>
    </cofactor>
</comment>
<keyword evidence="7 11" id="KW-0521">NADP</keyword>
<dbReference type="Pfam" id="PF01070">
    <property type="entry name" value="FMN_dh"/>
    <property type="match status" value="1"/>
</dbReference>
<organism evidence="13 14">
    <name type="scientific">Ligilactobacillus salitolerans</name>
    <dbReference type="NCBI Taxonomy" id="1808352"/>
    <lineage>
        <taxon>Bacteria</taxon>
        <taxon>Bacillati</taxon>
        <taxon>Bacillota</taxon>
        <taxon>Bacilli</taxon>
        <taxon>Lactobacillales</taxon>
        <taxon>Lactobacillaceae</taxon>
        <taxon>Ligilactobacillus</taxon>
    </lineage>
</organism>
<dbReference type="Gene3D" id="3.20.20.70">
    <property type="entry name" value="Aldolase class I"/>
    <property type="match status" value="1"/>
</dbReference>
<feature type="binding site" evidence="11">
    <location>
        <position position="154"/>
    </location>
    <ligand>
        <name>Mg(2+)</name>
        <dbReference type="ChEBI" id="CHEBI:18420"/>
    </ligand>
</feature>
<keyword evidence="5 11" id="KW-0479">Metal-binding</keyword>
<reference evidence="13 14" key="1">
    <citation type="journal article" date="2019" name="Int. J. Syst. Evol. Microbiol.">
        <title>Lactobacillus salitolerans sp. nov., a novel lactic acid bacterium isolated from spent mushroom substrates.</title>
        <authorList>
            <person name="Tohno M."/>
            <person name="Tanizawa Y."/>
            <person name="Kojima Y."/>
            <person name="Sakamoto M."/>
            <person name="Nakamura Y."/>
            <person name="Ohkuma M."/>
            <person name="Kobayashi H."/>
        </authorList>
    </citation>
    <scope>NUCLEOTIDE SEQUENCE [LARGE SCALE GENOMIC DNA]</scope>
    <source>
        <strain evidence="13 14">YK43</strain>
    </source>
</reference>
<feature type="binding site" evidence="11">
    <location>
        <position position="209"/>
    </location>
    <ligand>
        <name>FMN</name>
        <dbReference type="ChEBI" id="CHEBI:58210"/>
    </ligand>
</feature>
<dbReference type="GO" id="GO:0004452">
    <property type="term" value="F:isopentenyl-diphosphate delta-isomerase activity"/>
    <property type="evidence" value="ECO:0007669"/>
    <property type="project" value="UniProtKB-UniRule"/>
</dbReference>
<feature type="binding site" evidence="11">
    <location>
        <begin position="260"/>
        <end position="262"/>
    </location>
    <ligand>
        <name>FMN</name>
        <dbReference type="ChEBI" id="CHEBI:58210"/>
    </ligand>
</feature>
<evidence type="ECO:0000256" key="4">
    <source>
        <dbReference type="ARBA" id="ARBA00022643"/>
    </source>
</evidence>
<sequence length="342" mass="37119">MNIQAHRKDEHVIIAEKLYQKEAANDLEYVELLFDSLPELSLEEIDISTTLVSRPISAPFFINAMTGGSPETGKINRRLARAAADNDLPFATGSQSVALADPSATPYFTGARQVDPNGFILGNLGASHGLDSALAAIDMLDAQALEIHLNPAQELVMPEGDRSFYWQKNLSEIIAGLPVPVLVKEVGMGISPKTLRKLQQLGVSYVDLSGAGGTNFVAIENQRRHEKEFAFLQNAGLSTAKALLAAQQFAESFSFTASGGIRNALDIVKCLVLGADNVGISGLFLHTLIKQGDDGLDYLIKNLKVQVAKIMLLLGCRNITELHQEKYLLSDQLLSFKKQLSN</sequence>
<dbReference type="HAMAP" id="MF_00354">
    <property type="entry name" value="Idi_2"/>
    <property type="match status" value="1"/>
</dbReference>
<feature type="binding site" evidence="11">
    <location>
        <position position="214"/>
    </location>
    <ligand>
        <name>FMN</name>
        <dbReference type="ChEBI" id="CHEBI:58210"/>
    </ligand>
</feature>
<dbReference type="GO" id="GO:0010181">
    <property type="term" value="F:FMN binding"/>
    <property type="evidence" value="ECO:0007669"/>
    <property type="project" value="UniProtKB-UniRule"/>
</dbReference>
<evidence type="ECO:0000256" key="11">
    <source>
        <dbReference type="HAMAP-Rule" id="MF_00354"/>
    </source>
</evidence>
<keyword evidence="3 11" id="KW-0285">Flavoprotein</keyword>
<dbReference type="GO" id="GO:0008299">
    <property type="term" value="P:isoprenoid biosynthetic process"/>
    <property type="evidence" value="ECO:0007669"/>
    <property type="project" value="UniProtKB-UniRule"/>
</dbReference>
<dbReference type="EC" id="5.3.3.2" evidence="11"/>
<feature type="binding site" evidence="11">
    <location>
        <position position="153"/>
    </location>
    <ligand>
        <name>substrate</name>
    </ligand>
</feature>
<evidence type="ECO:0000256" key="7">
    <source>
        <dbReference type="ARBA" id="ARBA00022857"/>
    </source>
</evidence>
<comment type="catalytic activity">
    <reaction evidence="11">
        <text>isopentenyl diphosphate = dimethylallyl diphosphate</text>
        <dbReference type="Rhea" id="RHEA:23284"/>
        <dbReference type="ChEBI" id="CHEBI:57623"/>
        <dbReference type="ChEBI" id="CHEBI:128769"/>
        <dbReference type="EC" id="5.3.3.2"/>
    </reaction>
</comment>
<dbReference type="NCBIfam" id="TIGR02151">
    <property type="entry name" value="IPP_isom_2"/>
    <property type="match status" value="1"/>
</dbReference>
<dbReference type="RefSeq" id="WP_124977097.1">
    <property type="nucleotide sequence ID" value="NZ_BFFP01000025.1"/>
</dbReference>
<evidence type="ECO:0000259" key="12">
    <source>
        <dbReference type="Pfam" id="PF01070"/>
    </source>
</evidence>
<comment type="cofactor">
    <cofactor evidence="1 11">
        <name>FMN</name>
        <dbReference type="ChEBI" id="CHEBI:58210"/>
    </cofactor>
</comment>
<keyword evidence="8 11" id="KW-0414">Isoprene biosynthesis</keyword>
<comment type="subunit">
    <text evidence="10 11">Homooctamer. Dimer of tetramers.</text>
</comment>
<gene>
    <name evidence="11" type="primary">fni</name>
    <name evidence="13" type="ORF">LFYK43_15510</name>
</gene>
<dbReference type="GO" id="GO:0070402">
    <property type="term" value="F:NADPH binding"/>
    <property type="evidence" value="ECO:0007669"/>
    <property type="project" value="UniProtKB-UniRule"/>
</dbReference>
<evidence type="ECO:0000256" key="10">
    <source>
        <dbReference type="ARBA" id="ARBA00025810"/>
    </source>
</evidence>
<feature type="binding site" evidence="11">
    <location>
        <position position="94"/>
    </location>
    <ligand>
        <name>FMN</name>
        <dbReference type="ChEBI" id="CHEBI:58210"/>
    </ligand>
</feature>
<dbReference type="InterPro" id="IPR013785">
    <property type="entry name" value="Aldolase_TIM"/>
</dbReference>
<evidence type="ECO:0000256" key="5">
    <source>
        <dbReference type="ARBA" id="ARBA00022723"/>
    </source>
</evidence>
<comment type="subcellular location">
    <subcellularLocation>
        <location evidence="11">Cytoplasm</location>
    </subcellularLocation>
</comment>
<comment type="function">
    <text evidence="11">Involved in the biosynthesis of isoprenoids. Catalyzes the 1,3-allylic rearrangement of the homoallylic substrate isopentenyl (IPP) to its allylic isomer, dimethylallyl diphosphate (DMAPP).</text>
</comment>
<dbReference type="InterPro" id="IPR011179">
    <property type="entry name" value="IPdP_isomerase"/>
</dbReference>
<keyword evidence="6 11" id="KW-0460">Magnesium</keyword>